<keyword evidence="2" id="KW-0378">Hydrolase</keyword>
<name>A0A7X8XWA9_9BACT</name>
<dbReference type="PRINTS" id="PR01607">
    <property type="entry name" value="APYRASEFAMLY"/>
</dbReference>
<sequence>MIRYVKIKTFTFYLVLLLFSSVSCKKSKDDLSKIDFVSNAMNEQIQADTSMTNFILPYKKELDAQMDQVIARVNEDLTIDYPNNKLGNFVCDLSVYVVEKETGNTIDLCIMNNGGFRASIFKGDISKRHAFKLMPFDNQLVIARLKGSDLEDLFEYVAEYKAPVSGIQLGIKEGKPYEPLVGGEKVDPNKQYAVLTTDYLFEGGDNMAFFKKSKNSSMTDILLRDAIIDYCVDVKEVKVNHGKRLYDVK</sequence>
<dbReference type="AlphaFoldDB" id="A0A7X8XWA9"/>
<accession>A0A7X8XWA9</accession>
<proteinExistence type="predicted"/>
<gene>
    <name evidence="2" type="ORF">HGP29_13055</name>
</gene>
<evidence type="ECO:0000259" key="1">
    <source>
        <dbReference type="Pfam" id="PF02872"/>
    </source>
</evidence>
<dbReference type="SUPFAM" id="SSF55816">
    <property type="entry name" value="5'-nucleotidase (syn. UDP-sugar hydrolase), C-terminal domain"/>
    <property type="match status" value="1"/>
</dbReference>
<feature type="domain" description="5'-Nucleotidase C-terminal" evidence="1">
    <location>
        <begin position="70"/>
        <end position="211"/>
    </location>
</feature>
<keyword evidence="3" id="KW-1185">Reference proteome</keyword>
<dbReference type="InterPro" id="IPR008334">
    <property type="entry name" value="5'-Nucleotdase_C"/>
</dbReference>
<dbReference type="InterPro" id="IPR036907">
    <property type="entry name" value="5'-Nucleotdase_C_sf"/>
</dbReference>
<dbReference type="GO" id="GO:0016787">
    <property type="term" value="F:hydrolase activity"/>
    <property type="evidence" value="ECO:0007669"/>
    <property type="project" value="UniProtKB-KW"/>
</dbReference>
<dbReference type="GO" id="GO:0009166">
    <property type="term" value="P:nucleotide catabolic process"/>
    <property type="evidence" value="ECO:0007669"/>
    <property type="project" value="InterPro"/>
</dbReference>
<dbReference type="PROSITE" id="PS51257">
    <property type="entry name" value="PROKAR_LIPOPROTEIN"/>
    <property type="match status" value="1"/>
</dbReference>
<comment type="caution">
    <text evidence="2">The sequence shown here is derived from an EMBL/GenBank/DDBJ whole genome shotgun (WGS) entry which is preliminary data.</text>
</comment>
<dbReference type="PANTHER" id="PTHR11575">
    <property type="entry name" value="5'-NUCLEOTIDASE-RELATED"/>
    <property type="match status" value="1"/>
</dbReference>
<organism evidence="2 3">
    <name type="scientific">Flammeovirga agarivorans</name>
    <dbReference type="NCBI Taxonomy" id="2726742"/>
    <lineage>
        <taxon>Bacteria</taxon>
        <taxon>Pseudomonadati</taxon>
        <taxon>Bacteroidota</taxon>
        <taxon>Cytophagia</taxon>
        <taxon>Cytophagales</taxon>
        <taxon>Flammeovirgaceae</taxon>
        <taxon>Flammeovirga</taxon>
    </lineage>
</organism>
<evidence type="ECO:0000313" key="3">
    <source>
        <dbReference type="Proteomes" id="UP000585050"/>
    </source>
</evidence>
<dbReference type="InterPro" id="IPR006179">
    <property type="entry name" value="5_nucleotidase/apyrase"/>
</dbReference>
<evidence type="ECO:0000313" key="2">
    <source>
        <dbReference type="EMBL" id="NLR92148.1"/>
    </source>
</evidence>
<reference evidence="2 3" key="1">
    <citation type="submission" date="2020-04" db="EMBL/GenBank/DDBJ databases">
        <title>Flammeovirga sp. SR4, a novel species isolated from seawater.</title>
        <authorList>
            <person name="Wang X."/>
        </authorList>
    </citation>
    <scope>NUCLEOTIDE SEQUENCE [LARGE SCALE GENOMIC DNA]</scope>
    <source>
        <strain evidence="2 3">SR4</strain>
    </source>
</reference>
<dbReference type="RefSeq" id="WP_168882870.1">
    <property type="nucleotide sequence ID" value="NZ_JABAIL010000004.1"/>
</dbReference>
<dbReference type="EMBL" id="JABAIL010000004">
    <property type="protein sequence ID" value="NLR92148.1"/>
    <property type="molecule type" value="Genomic_DNA"/>
</dbReference>
<protein>
    <submittedName>
        <fullName evidence="2">UDP-sugar hydrolase</fullName>
    </submittedName>
</protein>
<dbReference type="PANTHER" id="PTHR11575:SF24">
    <property type="entry name" value="5'-NUCLEOTIDASE"/>
    <property type="match status" value="1"/>
</dbReference>
<dbReference type="Gene3D" id="3.90.780.10">
    <property type="entry name" value="5'-Nucleotidase, C-terminal domain"/>
    <property type="match status" value="1"/>
</dbReference>
<dbReference type="Proteomes" id="UP000585050">
    <property type="component" value="Unassembled WGS sequence"/>
</dbReference>
<dbReference type="Pfam" id="PF02872">
    <property type="entry name" value="5_nucleotid_C"/>
    <property type="match status" value="1"/>
</dbReference>